<proteinExistence type="predicted"/>
<comment type="caution">
    <text evidence="2">The sequence shown here is derived from an EMBL/GenBank/DDBJ whole genome shotgun (WGS) entry which is preliminary data.</text>
</comment>
<dbReference type="EMBL" id="BMKF01000001">
    <property type="protein sequence ID" value="GGB65088.1"/>
    <property type="molecule type" value="Genomic_DNA"/>
</dbReference>
<accession>A0ABQ1JFL6</accession>
<dbReference type="Pfam" id="PF02627">
    <property type="entry name" value="CMD"/>
    <property type="match status" value="1"/>
</dbReference>
<protein>
    <recommendedName>
        <fullName evidence="1">Carboxymuconolactone decarboxylase-like domain-containing protein</fullName>
    </recommendedName>
</protein>
<sequence length="222" mass="24388">MAFVSSLPDETVGPTVWQLHPEAYSAWPDICVSIMASESELTLGEKELIGAYSSALRGCRHCYTAHYPVAVAYGIDQELFQDIMRDPEDAPVDVKTRALLVFVKKLCDEPGTFSRADVERLMAAGWSERTASDAIKMSGLFAFMNVMMIGHGADDVDLTDIGPVHAIIRGRGKYGHGEGTGRQNVLLVMRESISKYGLFNTLKAIRRGRQLGVVGNKKKKAH</sequence>
<keyword evidence="3" id="KW-1185">Reference proteome</keyword>
<dbReference type="InterPro" id="IPR003779">
    <property type="entry name" value="CMD-like"/>
</dbReference>
<dbReference type="Proteomes" id="UP000628854">
    <property type="component" value="Unassembled WGS sequence"/>
</dbReference>
<organism evidence="2 3">
    <name type="scientific">Henriciella pelagia</name>
    <dbReference type="NCBI Taxonomy" id="1977912"/>
    <lineage>
        <taxon>Bacteria</taxon>
        <taxon>Pseudomonadati</taxon>
        <taxon>Pseudomonadota</taxon>
        <taxon>Alphaproteobacteria</taxon>
        <taxon>Hyphomonadales</taxon>
        <taxon>Hyphomonadaceae</taxon>
        <taxon>Henriciella</taxon>
    </lineage>
</organism>
<dbReference type="InterPro" id="IPR029032">
    <property type="entry name" value="AhpD-like"/>
</dbReference>
<name>A0ABQ1JFL6_9PROT</name>
<dbReference type="SUPFAM" id="SSF69118">
    <property type="entry name" value="AhpD-like"/>
    <property type="match status" value="1"/>
</dbReference>
<evidence type="ECO:0000313" key="2">
    <source>
        <dbReference type="EMBL" id="GGB65088.1"/>
    </source>
</evidence>
<reference evidence="3" key="1">
    <citation type="journal article" date="2019" name="Int. J. Syst. Evol. Microbiol.">
        <title>The Global Catalogue of Microorganisms (GCM) 10K type strain sequencing project: providing services to taxonomists for standard genome sequencing and annotation.</title>
        <authorList>
            <consortium name="The Broad Institute Genomics Platform"/>
            <consortium name="The Broad Institute Genome Sequencing Center for Infectious Disease"/>
            <person name="Wu L."/>
            <person name="Ma J."/>
        </authorList>
    </citation>
    <scope>NUCLEOTIDE SEQUENCE [LARGE SCALE GENOMIC DNA]</scope>
    <source>
        <strain evidence="3">CGMCC 1.15928</strain>
    </source>
</reference>
<feature type="domain" description="Carboxymuconolactone decarboxylase-like" evidence="1">
    <location>
        <begin position="21"/>
        <end position="85"/>
    </location>
</feature>
<dbReference type="RefSeq" id="WP_158084656.1">
    <property type="nucleotide sequence ID" value="NZ_BMKF01000001.1"/>
</dbReference>
<gene>
    <name evidence="2" type="ORF">GCM10011503_12410</name>
</gene>
<dbReference type="Gene3D" id="1.20.1290.10">
    <property type="entry name" value="AhpD-like"/>
    <property type="match status" value="1"/>
</dbReference>
<dbReference type="PANTHER" id="PTHR35446">
    <property type="entry name" value="SI:CH211-175M2.5"/>
    <property type="match status" value="1"/>
</dbReference>
<evidence type="ECO:0000313" key="3">
    <source>
        <dbReference type="Proteomes" id="UP000628854"/>
    </source>
</evidence>
<evidence type="ECO:0000259" key="1">
    <source>
        <dbReference type="Pfam" id="PF02627"/>
    </source>
</evidence>
<dbReference type="PANTHER" id="PTHR35446:SF2">
    <property type="entry name" value="CARBOXYMUCONOLACTONE DECARBOXYLASE-LIKE DOMAIN-CONTAINING PROTEIN"/>
    <property type="match status" value="1"/>
</dbReference>